<evidence type="ECO:0000313" key="2">
    <source>
        <dbReference type="EMBL" id="SPQ97221.1"/>
    </source>
</evidence>
<accession>A0A3P3YAP8</accession>
<name>A0A3P3YAP8_PLABS</name>
<geneLocation type="mitochondrion" evidence="2"/>
<dbReference type="Proteomes" id="UP000290189">
    <property type="component" value="Unassembled WGS sequence"/>
</dbReference>
<evidence type="ECO:0000313" key="3">
    <source>
        <dbReference type="Proteomes" id="UP000290189"/>
    </source>
</evidence>
<dbReference type="Gene3D" id="1.25.40.10">
    <property type="entry name" value="Tetratricopeptide repeat domain"/>
    <property type="match status" value="1"/>
</dbReference>
<dbReference type="SUPFAM" id="SSF48452">
    <property type="entry name" value="TPR-like"/>
    <property type="match status" value="1"/>
</dbReference>
<dbReference type="InterPro" id="IPR011990">
    <property type="entry name" value="TPR-like_helical_dom_sf"/>
</dbReference>
<organism evidence="2 3">
    <name type="scientific">Plasmodiophora brassicae</name>
    <name type="common">Clubroot disease agent</name>
    <dbReference type="NCBI Taxonomy" id="37360"/>
    <lineage>
        <taxon>Eukaryota</taxon>
        <taxon>Sar</taxon>
        <taxon>Rhizaria</taxon>
        <taxon>Endomyxa</taxon>
        <taxon>Phytomyxea</taxon>
        <taxon>Plasmodiophorida</taxon>
        <taxon>Plasmodiophoridae</taxon>
        <taxon>Plasmodiophora</taxon>
    </lineage>
</organism>
<dbReference type="AlphaFoldDB" id="A0A3P3YAP8"/>
<protein>
    <submittedName>
        <fullName evidence="2">Uncharacterized protein</fullName>
    </submittedName>
</protein>
<evidence type="ECO:0000256" key="1">
    <source>
        <dbReference type="SAM" id="MobiDB-lite"/>
    </source>
</evidence>
<sequence>MSSRNGYGGARSSGADDGRRAPMDARTDHDDDSIGTPMSSSPARRHPSPSRSPPRARSMLAEFFRDTIPARTKVEPTLRNWADLFGNGQYRDCLTVARQFLSPGAVDRDPAAASAALEFAVRSMVRLNSRDLSAPRELLAKYPSLVRASPHLAILEAELRDPADRITVLENMLSENPDHDDAVRHALIDAYLHAGTASAAVAMLTSMERVPPLRRSQVLLRAGRLQAALAVLQDVPPPVPADIQIQISVCLIRQDRFAEAIDALSRIVVQGDDLTAAVNLSCALLYTNKSAKSIEVLEERLRRDPGRVVRHTEAFAMLNTLYEMTRDNPTREQEVLISIAQEYGPQVPLPHGLDYA</sequence>
<reference evidence="2 3" key="1">
    <citation type="submission" date="2018-03" db="EMBL/GenBank/DDBJ databases">
        <authorList>
            <person name="Fogelqvist J."/>
        </authorList>
    </citation>
    <scope>NUCLEOTIDE SEQUENCE [LARGE SCALE GENOMIC DNA]</scope>
</reference>
<keyword evidence="2" id="KW-0496">Mitochondrion</keyword>
<feature type="region of interest" description="Disordered" evidence="1">
    <location>
        <begin position="1"/>
        <end position="56"/>
    </location>
</feature>
<feature type="compositionally biased region" description="Basic and acidic residues" evidence="1">
    <location>
        <begin position="14"/>
        <end position="29"/>
    </location>
</feature>
<dbReference type="EMBL" id="OVEO01000007">
    <property type="protein sequence ID" value="SPQ97221.1"/>
    <property type="molecule type" value="Genomic_DNA"/>
</dbReference>
<feature type="compositionally biased region" description="Gly residues" evidence="1">
    <location>
        <begin position="1"/>
        <end position="11"/>
    </location>
</feature>
<gene>
    <name evidence="2" type="ORF">PLBR_LOCUS4436</name>
</gene>
<proteinExistence type="predicted"/>